<evidence type="ECO:0000256" key="6">
    <source>
        <dbReference type="ARBA" id="ARBA00022970"/>
    </source>
</evidence>
<comment type="function">
    <text evidence="7">Probably part of a binding-protein-dependent transport system y4tOPQRS for a peptide. Probably responsible for energy coupling to the transport system.</text>
</comment>
<comment type="caution">
    <text evidence="9">The sequence shown here is derived from an EMBL/GenBank/DDBJ whole genome shotgun (WGS) entry which is preliminary data.</text>
</comment>
<dbReference type="GO" id="GO:0005886">
    <property type="term" value="C:plasma membrane"/>
    <property type="evidence" value="ECO:0007669"/>
    <property type="project" value="UniProtKB-SubCell"/>
</dbReference>
<dbReference type="GO" id="GO:0015833">
    <property type="term" value="P:peptide transport"/>
    <property type="evidence" value="ECO:0007669"/>
    <property type="project" value="InterPro"/>
</dbReference>
<dbReference type="PROSITE" id="PS00211">
    <property type="entry name" value="ABC_TRANSPORTER_1"/>
    <property type="match status" value="1"/>
</dbReference>
<dbReference type="FunFam" id="3.40.50.300:FF:000016">
    <property type="entry name" value="Oligopeptide ABC transporter ATP-binding component"/>
    <property type="match status" value="1"/>
</dbReference>
<dbReference type="CDD" id="cd03257">
    <property type="entry name" value="ABC_NikE_OppD_transporters"/>
    <property type="match status" value="1"/>
</dbReference>
<keyword evidence="6" id="KW-0029">Amino-acid transport</keyword>
<proteinExistence type="inferred from homology"/>
<dbReference type="RefSeq" id="WP_153349437.1">
    <property type="nucleotide sequence ID" value="NZ_WISR01000055.1"/>
</dbReference>
<dbReference type="InterPro" id="IPR003439">
    <property type="entry name" value="ABC_transporter-like_ATP-bd"/>
</dbReference>
<dbReference type="NCBIfam" id="TIGR01727">
    <property type="entry name" value="oligo_HPY"/>
    <property type="match status" value="1"/>
</dbReference>
<evidence type="ECO:0000313" key="10">
    <source>
        <dbReference type="Proteomes" id="UP000429484"/>
    </source>
</evidence>
<dbReference type="SUPFAM" id="SSF52540">
    <property type="entry name" value="P-loop containing nucleoside triphosphate hydrolases"/>
    <property type="match status" value="1"/>
</dbReference>
<dbReference type="Gene3D" id="3.40.50.300">
    <property type="entry name" value="P-loop containing nucleotide triphosphate hydrolases"/>
    <property type="match status" value="1"/>
</dbReference>
<gene>
    <name evidence="9" type="ORF">GHK53_05355</name>
</gene>
<dbReference type="GO" id="GO:0016887">
    <property type="term" value="F:ATP hydrolysis activity"/>
    <property type="evidence" value="ECO:0007669"/>
    <property type="project" value="InterPro"/>
</dbReference>
<dbReference type="PANTHER" id="PTHR43776">
    <property type="entry name" value="TRANSPORT ATP-BINDING PROTEIN"/>
    <property type="match status" value="1"/>
</dbReference>
<dbReference type="GO" id="GO:0006865">
    <property type="term" value="P:amino acid transport"/>
    <property type="evidence" value="ECO:0007669"/>
    <property type="project" value="UniProtKB-KW"/>
</dbReference>
<accession>A0AAW9TJV2</accession>
<evidence type="ECO:0000256" key="4">
    <source>
        <dbReference type="ARBA" id="ARBA00022741"/>
    </source>
</evidence>
<evidence type="ECO:0000259" key="8">
    <source>
        <dbReference type="PROSITE" id="PS50893"/>
    </source>
</evidence>
<evidence type="ECO:0000256" key="1">
    <source>
        <dbReference type="ARBA" id="ARBA00004417"/>
    </source>
</evidence>
<evidence type="ECO:0000256" key="7">
    <source>
        <dbReference type="ARBA" id="ARBA00053953"/>
    </source>
</evidence>
<dbReference type="PANTHER" id="PTHR43776:SF7">
    <property type="entry name" value="D,D-DIPEPTIDE TRANSPORT ATP-BINDING PROTEIN DDPF-RELATED"/>
    <property type="match status" value="1"/>
</dbReference>
<organism evidence="9 10">
    <name type="scientific">Rhizobium meliloti</name>
    <name type="common">Ensifer meliloti</name>
    <name type="synonym">Sinorhizobium meliloti</name>
    <dbReference type="NCBI Taxonomy" id="382"/>
    <lineage>
        <taxon>Bacteria</taxon>
        <taxon>Pseudomonadati</taxon>
        <taxon>Pseudomonadota</taxon>
        <taxon>Alphaproteobacteria</taxon>
        <taxon>Hyphomicrobiales</taxon>
        <taxon>Rhizobiaceae</taxon>
        <taxon>Sinorhizobium/Ensifer group</taxon>
        <taxon>Sinorhizobium</taxon>
    </lineage>
</organism>
<evidence type="ECO:0000313" key="9">
    <source>
        <dbReference type="EMBL" id="MQW32260.1"/>
    </source>
</evidence>
<dbReference type="InterPro" id="IPR017871">
    <property type="entry name" value="ABC_transporter-like_CS"/>
</dbReference>
<evidence type="ECO:0000256" key="3">
    <source>
        <dbReference type="ARBA" id="ARBA00022448"/>
    </source>
</evidence>
<dbReference type="EMBL" id="WISR01000055">
    <property type="protein sequence ID" value="MQW32260.1"/>
    <property type="molecule type" value="Genomic_DNA"/>
</dbReference>
<keyword evidence="5 9" id="KW-0067">ATP-binding</keyword>
<keyword evidence="3" id="KW-0813">Transport</keyword>
<comment type="similarity">
    <text evidence="2">Belongs to the ABC transporter superfamily.</text>
</comment>
<dbReference type="InterPro" id="IPR003593">
    <property type="entry name" value="AAA+_ATPase"/>
</dbReference>
<dbReference type="SMART" id="SM00382">
    <property type="entry name" value="AAA"/>
    <property type="match status" value="1"/>
</dbReference>
<dbReference type="GO" id="GO:0005524">
    <property type="term" value="F:ATP binding"/>
    <property type="evidence" value="ECO:0007669"/>
    <property type="project" value="UniProtKB-KW"/>
</dbReference>
<protein>
    <submittedName>
        <fullName evidence="9">ATP-binding cassette domain-containing protein</fullName>
    </submittedName>
</protein>
<feature type="domain" description="ABC transporter" evidence="8">
    <location>
        <begin position="6"/>
        <end position="256"/>
    </location>
</feature>
<sequence length="355" mass="38651">MSGPLLQVEKLVKHYPLGGGIFNKDPLVVRAVEDVSFTVKAGETLCIVGESGCGKSTIARLLMRLVDPTGGRVLLEGNDIASLNKNELRDWRRRMQMVFQDPYSSLNPRLTAGQIITEPVENFERLTRKKREDLAAELLRKVGLAPEIMHRLPSELSGGQRQRLGIARALSLKPSIIIADEAVSALDVSVQAQILNLLMDLQEKTGIAFVFISHDLGVVEHIGHRVAVMYLGRIVELATCEALFANPIHPYTEALIAAAPVPDPTYVRLKVPVEGEVPSLVNPPTGCPFHPRCQLAEGRCRVEVPPLVPAADGRLVACHVRAPATSAVAQLTGAGDDDTDIPPRQGLVRLCHKLR</sequence>
<keyword evidence="4" id="KW-0547">Nucleotide-binding</keyword>
<dbReference type="Proteomes" id="UP000429484">
    <property type="component" value="Unassembled WGS sequence"/>
</dbReference>
<dbReference type="PROSITE" id="PS50893">
    <property type="entry name" value="ABC_TRANSPORTER_2"/>
    <property type="match status" value="1"/>
</dbReference>
<dbReference type="InterPro" id="IPR013563">
    <property type="entry name" value="Oligopep_ABC_C"/>
</dbReference>
<evidence type="ECO:0000256" key="2">
    <source>
        <dbReference type="ARBA" id="ARBA00005417"/>
    </source>
</evidence>
<reference evidence="9 10" key="1">
    <citation type="journal article" date="2013" name="Genome Biol.">
        <title>Comparative genomics of the core and accessory genomes of 48 Sinorhizobium strains comprising five genospecies.</title>
        <authorList>
            <person name="Sugawara M."/>
            <person name="Epstein B."/>
            <person name="Badgley B.D."/>
            <person name="Unno T."/>
            <person name="Xu L."/>
            <person name="Reese J."/>
            <person name="Gyaneshwar P."/>
            <person name="Denny R."/>
            <person name="Mudge J."/>
            <person name="Bharti A.K."/>
            <person name="Farmer A.D."/>
            <person name="May G.D."/>
            <person name="Woodward J.E."/>
            <person name="Medigue C."/>
            <person name="Vallenet D."/>
            <person name="Lajus A."/>
            <person name="Rouy Z."/>
            <person name="Martinez-Vaz B."/>
            <person name="Tiffin P."/>
            <person name="Young N.D."/>
            <person name="Sadowsky M.J."/>
        </authorList>
    </citation>
    <scope>NUCLEOTIDE SEQUENCE [LARGE SCALE GENOMIC DNA]</scope>
    <source>
        <strain evidence="9 10">N6B1</strain>
    </source>
</reference>
<dbReference type="Pfam" id="PF00005">
    <property type="entry name" value="ABC_tran"/>
    <property type="match status" value="1"/>
</dbReference>
<name>A0AAW9TJV2_RHIML</name>
<dbReference type="AlphaFoldDB" id="A0AAW9TJV2"/>
<comment type="subcellular location">
    <subcellularLocation>
        <location evidence="1">Cell inner membrane</location>
        <topology evidence="1">Peripheral membrane protein</topology>
    </subcellularLocation>
</comment>
<dbReference type="InterPro" id="IPR050319">
    <property type="entry name" value="ABC_transp_ATP-bind"/>
</dbReference>
<dbReference type="InterPro" id="IPR027417">
    <property type="entry name" value="P-loop_NTPase"/>
</dbReference>
<dbReference type="GO" id="GO:0055085">
    <property type="term" value="P:transmembrane transport"/>
    <property type="evidence" value="ECO:0007669"/>
    <property type="project" value="UniProtKB-ARBA"/>
</dbReference>
<dbReference type="Pfam" id="PF08352">
    <property type="entry name" value="oligo_HPY"/>
    <property type="match status" value="1"/>
</dbReference>
<evidence type="ECO:0000256" key="5">
    <source>
        <dbReference type="ARBA" id="ARBA00022840"/>
    </source>
</evidence>